<reference evidence="7 8" key="1">
    <citation type="submission" date="2018-08" db="EMBL/GenBank/DDBJ databases">
        <authorList>
            <person name="Khan S.A."/>
        </authorList>
    </citation>
    <scope>NUCLEOTIDE SEQUENCE [LARGE SCALE GENOMIC DNA]</scope>
    <source>
        <strain evidence="7 8">GTF-13</strain>
    </source>
</reference>
<organism evidence="7 8">
    <name type="scientific">Aestuariirhabdus litorea</name>
    <dbReference type="NCBI Taxonomy" id="2528527"/>
    <lineage>
        <taxon>Bacteria</taxon>
        <taxon>Pseudomonadati</taxon>
        <taxon>Pseudomonadota</taxon>
        <taxon>Gammaproteobacteria</taxon>
        <taxon>Oceanospirillales</taxon>
        <taxon>Aestuariirhabdaceae</taxon>
        <taxon>Aestuariirhabdus</taxon>
    </lineage>
</organism>
<dbReference type="SUPFAM" id="SSF53850">
    <property type="entry name" value="Periplasmic binding protein-like II"/>
    <property type="match status" value="1"/>
</dbReference>
<dbReference type="Pfam" id="PF13416">
    <property type="entry name" value="SBP_bac_8"/>
    <property type="match status" value="1"/>
</dbReference>
<dbReference type="GO" id="GO:0019808">
    <property type="term" value="F:polyamine binding"/>
    <property type="evidence" value="ECO:0007669"/>
    <property type="project" value="InterPro"/>
</dbReference>
<accession>A0A3P3VNK4</accession>
<keyword evidence="4 5" id="KW-0574">Periplasm</keyword>
<evidence type="ECO:0000256" key="1">
    <source>
        <dbReference type="ARBA" id="ARBA00004418"/>
    </source>
</evidence>
<dbReference type="Gene3D" id="3.40.190.10">
    <property type="entry name" value="Periplasmic binding protein-like II"/>
    <property type="match status" value="2"/>
</dbReference>
<feature type="chain" id="PRO_5018053958" description="Putrescine-binding periplasmic protein" evidence="6">
    <location>
        <begin position="24"/>
        <end position="365"/>
    </location>
</feature>
<dbReference type="PANTHER" id="PTHR30222:SF12">
    <property type="entry name" value="NORSPERMIDINE SENSOR"/>
    <property type="match status" value="1"/>
</dbReference>
<keyword evidence="3 6" id="KW-0732">Signal</keyword>
<dbReference type="InterPro" id="IPR006059">
    <property type="entry name" value="SBP"/>
</dbReference>
<dbReference type="PANTHER" id="PTHR30222">
    <property type="entry name" value="SPERMIDINE/PUTRESCINE-BINDING PERIPLASMIC PROTEIN"/>
    <property type="match status" value="1"/>
</dbReference>
<reference evidence="7 8" key="2">
    <citation type="submission" date="2018-12" db="EMBL/GenBank/DDBJ databases">
        <title>Simiduia agarivorans gen. nov., sp. nov., a marine, agarolytic bacterium isolated from shallow coastal water from Keelung, Taiwan.</title>
        <authorList>
            <person name="Shieh W.Y."/>
        </authorList>
    </citation>
    <scope>NUCLEOTIDE SEQUENCE [LARGE SCALE GENOMIC DNA]</scope>
    <source>
        <strain evidence="7 8">GTF-13</strain>
    </source>
</reference>
<comment type="subcellular location">
    <subcellularLocation>
        <location evidence="1 5">Periplasm</location>
    </subcellularLocation>
</comment>
<evidence type="ECO:0000256" key="3">
    <source>
        <dbReference type="ARBA" id="ARBA00022729"/>
    </source>
</evidence>
<keyword evidence="2 5" id="KW-0813">Transport</keyword>
<keyword evidence="8" id="KW-1185">Reference proteome</keyword>
<evidence type="ECO:0000256" key="5">
    <source>
        <dbReference type="PIRNR" id="PIRNR019574"/>
    </source>
</evidence>
<protein>
    <recommendedName>
        <fullName evidence="5">Putrescine-binding periplasmic protein</fullName>
    </recommendedName>
</protein>
<evidence type="ECO:0000313" key="8">
    <source>
        <dbReference type="Proteomes" id="UP000280792"/>
    </source>
</evidence>
<comment type="function">
    <text evidence="5">Required for the activity of the bacterial periplasmic transport system of putrescine.</text>
</comment>
<gene>
    <name evidence="7" type="ORF">D0544_12445</name>
</gene>
<evidence type="ECO:0000256" key="6">
    <source>
        <dbReference type="SAM" id="SignalP"/>
    </source>
</evidence>
<dbReference type="GO" id="GO:0015846">
    <property type="term" value="P:polyamine transport"/>
    <property type="evidence" value="ECO:0007669"/>
    <property type="project" value="InterPro"/>
</dbReference>
<comment type="caution">
    <text evidence="7">The sequence shown here is derived from an EMBL/GenBank/DDBJ whole genome shotgun (WGS) entry which is preliminary data.</text>
</comment>
<evidence type="ECO:0000313" key="7">
    <source>
        <dbReference type="EMBL" id="RRJ83498.1"/>
    </source>
</evidence>
<dbReference type="AlphaFoldDB" id="A0A3P3VNK4"/>
<sequence length="365" mass="39542">MIKNGVISLTTACALAAGSQAIAAERVLHVYNWSDYIAEDTIANFEQKTGIKVTYDVFDSNEVLEAKLLSGGSGFDVVVPSASFLARQAQAGAFQPLDRAKLSNWGNLDADMMKNLEVYDPGNKYSIPYLWGTTGIGYNPDKVKAALGDAAPVDSWDLLFKPENVKQLASCGVAVLDAPTEMLPAALKYLGKDPNSTNQADYDAATELLLSVRPYITYFHSSKYISDLANGDICVAVGWSGDVLQAADRASEADNGVTVEYVIPKEGAGMWFDMLAIPTDAKNADEAYEFLNYLLEPEVMAGISNYVAYANGNREATKLVDEEVTSNPGIYPTPAAAKNLYPFKVLPKKIDRIVTRAWTKVKSGQ</sequence>
<name>A0A3P3VNK4_9GAMM</name>
<dbReference type="PRINTS" id="PR00909">
    <property type="entry name" value="SPERMDNBNDNG"/>
</dbReference>
<evidence type="ECO:0000256" key="4">
    <source>
        <dbReference type="ARBA" id="ARBA00022764"/>
    </source>
</evidence>
<feature type="signal peptide" evidence="6">
    <location>
        <begin position="1"/>
        <end position="23"/>
    </location>
</feature>
<dbReference type="GO" id="GO:0042597">
    <property type="term" value="C:periplasmic space"/>
    <property type="evidence" value="ECO:0007669"/>
    <property type="project" value="UniProtKB-SubCell"/>
</dbReference>
<dbReference type="EMBL" id="QWEZ01000002">
    <property type="protein sequence ID" value="RRJ83498.1"/>
    <property type="molecule type" value="Genomic_DNA"/>
</dbReference>
<evidence type="ECO:0000256" key="2">
    <source>
        <dbReference type="ARBA" id="ARBA00022448"/>
    </source>
</evidence>
<proteinExistence type="inferred from homology"/>
<dbReference type="Proteomes" id="UP000280792">
    <property type="component" value="Unassembled WGS sequence"/>
</dbReference>
<dbReference type="InterPro" id="IPR001188">
    <property type="entry name" value="Sperm_putr-bd"/>
</dbReference>
<comment type="similarity">
    <text evidence="5">Belongs to the bacterial solute-binding protein PotD/PotF family.</text>
</comment>
<dbReference type="CDD" id="cd13659">
    <property type="entry name" value="PBP2_PotF"/>
    <property type="match status" value="1"/>
</dbReference>
<dbReference type="PIRSF" id="PIRSF019574">
    <property type="entry name" value="Periplasmic_polyamine_BP"/>
    <property type="match status" value="1"/>
</dbReference>